<feature type="domain" description="Nematode cuticle collagen N-terminal" evidence="4">
    <location>
        <begin position="8"/>
        <end position="60"/>
    </location>
</feature>
<feature type="transmembrane region" description="Helical" evidence="3">
    <location>
        <begin position="12"/>
        <end position="32"/>
    </location>
</feature>
<protein>
    <submittedName>
        <fullName evidence="7">Col_cuticle_N domain-containing protein</fullName>
    </submittedName>
</protein>
<dbReference type="OMA" id="NCAPQPE"/>
<reference evidence="7" key="1">
    <citation type="submission" date="2017-02" db="UniProtKB">
        <authorList>
            <consortium name="WormBaseParasite"/>
        </authorList>
    </citation>
    <scope>IDENTIFICATION</scope>
</reference>
<evidence type="ECO:0000313" key="6">
    <source>
        <dbReference type="Proteomes" id="UP000276776"/>
    </source>
</evidence>
<dbReference type="PANTHER" id="PTHR24637">
    <property type="entry name" value="COLLAGEN"/>
    <property type="match status" value="1"/>
</dbReference>
<dbReference type="Proteomes" id="UP000276776">
    <property type="component" value="Unassembled WGS sequence"/>
</dbReference>
<dbReference type="Pfam" id="PF01484">
    <property type="entry name" value="Col_cuticle_N"/>
    <property type="match status" value="1"/>
</dbReference>
<keyword evidence="3" id="KW-0812">Transmembrane</keyword>
<dbReference type="AlphaFoldDB" id="A0A0N5CRC5"/>
<dbReference type="InterPro" id="IPR002486">
    <property type="entry name" value="Col_cuticle_N"/>
</dbReference>
<evidence type="ECO:0000256" key="2">
    <source>
        <dbReference type="SAM" id="MobiDB-lite"/>
    </source>
</evidence>
<organism evidence="7">
    <name type="scientific">Thelazia callipaeda</name>
    <name type="common">Oriental eyeworm</name>
    <name type="synonym">Parasitic nematode</name>
    <dbReference type="NCBI Taxonomy" id="103827"/>
    <lineage>
        <taxon>Eukaryota</taxon>
        <taxon>Metazoa</taxon>
        <taxon>Ecdysozoa</taxon>
        <taxon>Nematoda</taxon>
        <taxon>Chromadorea</taxon>
        <taxon>Rhabditida</taxon>
        <taxon>Spirurina</taxon>
        <taxon>Spiruromorpha</taxon>
        <taxon>Thelazioidea</taxon>
        <taxon>Thelaziidae</taxon>
        <taxon>Thelazia</taxon>
    </lineage>
</organism>
<feature type="compositionally biased region" description="Polar residues" evidence="2">
    <location>
        <begin position="328"/>
        <end position="338"/>
    </location>
</feature>
<accession>A0A0N5CRC5</accession>
<dbReference type="EMBL" id="UYYF01000690">
    <property type="protein sequence ID" value="VDM98908.1"/>
    <property type="molecule type" value="Genomic_DNA"/>
</dbReference>
<reference evidence="5 6" key="2">
    <citation type="submission" date="2018-11" db="EMBL/GenBank/DDBJ databases">
        <authorList>
            <consortium name="Pathogen Informatics"/>
        </authorList>
    </citation>
    <scope>NUCLEOTIDE SEQUENCE [LARGE SCALE GENOMIC DNA]</scope>
</reference>
<feature type="compositionally biased region" description="Basic residues" evidence="2">
    <location>
        <begin position="313"/>
        <end position="323"/>
    </location>
</feature>
<dbReference type="PANTHER" id="PTHR24637:SF236">
    <property type="entry name" value="NEMATODE CUTICLE COLLAGEN N-TERMINAL DOMAIN-CONTAINING PROTEIN"/>
    <property type="match status" value="1"/>
</dbReference>
<feature type="compositionally biased region" description="Basic and acidic residues" evidence="2">
    <location>
        <begin position="119"/>
        <end position="130"/>
    </location>
</feature>
<evidence type="ECO:0000313" key="7">
    <source>
        <dbReference type="WBParaSite" id="TCLT_0000277501-mRNA-1"/>
    </source>
</evidence>
<dbReference type="InterPro" id="IPR008160">
    <property type="entry name" value="Collagen"/>
</dbReference>
<feature type="region of interest" description="Disordered" evidence="2">
    <location>
        <begin position="104"/>
        <end position="279"/>
    </location>
</feature>
<keyword evidence="6" id="KW-1185">Reference proteome</keyword>
<evidence type="ECO:0000259" key="4">
    <source>
        <dbReference type="SMART" id="SM01088"/>
    </source>
</evidence>
<keyword evidence="3" id="KW-0472">Membrane</keyword>
<dbReference type="STRING" id="103827.A0A0N5CRC5"/>
<dbReference type="GO" id="GO:0042302">
    <property type="term" value="F:structural constituent of cuticle"/>
    <property type="evidence" value="ECO:0007669"/>
    <property type="project" value="InterPro"/>
</dbReference>
<feature type="compositionally biased region" description="Low complexity" evidence="2">
    <location>
        <begin position="171"/>
        <end position="183"/>
    </location>
</feature>
<feature type="compositionally biased region" description="Low complexity" evidence="2">
    <location>
        <begin position="221"/>
        <end position="241"/>
    </location>
</feature>
<dbReference type="WBParaSite" id="TCLT_0000277501-mRNA-1">
    <property type="protein sequence ID" value="TCLT_0000277501-mRNA-1"/>
    <property type="gene ID" value="TCLT_0000277501"/>
</dbReference>
<name>A0A0N5CRC5_THECL</name>
<evidence type="ECO:0000313" key="5">
    <source>
        <dbReference type="EMBL" id="VDM98908.1"/>
    </source>
</evidence>
<gene>
    <name evidence="5" type="ORF">TCLT_LOCUS2776</name>
</gene>
<feature type="region of interest" description="Disordered" evidence="2">
    <location>
        <begin position="313"/>
        <end position="338"/>
    </location>
</feature>
<sequence length="338" mass="34065">MLDMGTQTLVNIASAASGLVIISSLVIVGVLFQSINSFYYEVLDDMNEFKTLANDAWDEIMSVQIAHRPVITEKDSFTTLIGLKSRQKRSSICACALKAVNCPAGPPGLPGEPGEAGEPGERGLDGKRGLDGISVSTGVDTRGGCIICPSGPPGEPGSVGPMGEPGPPGKPGQNGDPSSAGLPGQPGPPGDMGLPGPPGRAGEPGTPAIMGRGQPGAKGLPGSIGAPGDAGAPGVPGSIGPIGPPGPEGPEGEPGIPGTPGVSGLPGQPGLPGTDAAYCPCPPRSSKALGVNADPTSYQQQLGDMSQIESIYNRRRHRTKKSKKSVEKAQQNRINLTK</sequence>
<dbReference type="SMART" id="SM01088">
    <property type="entry name" value="Col_cuticle_N"/>
    <property type="match status" value="1"/>
</dbReference>
<evidence type="ECO:0000256" key="1">
    <source>
        <dbReference type="ARBA" id="ARBA00022737"/>
    </source>
</evidence>
<dbReference type="OrthoDB" id="5876933at2759"/>
<keyword evidence="3" id="KW-1133">Transmembrane helix</keyword>
<proteinExistence type="predicted"/>
<evidence type="ECO:0000256" key="3">
    <source>
        <dbReference type="SAM" id="Phobius"/>
    </source>
</evidence>
<dbReference type="Pfam" id="PF01391">
    <property type="entry name" value="Collagen"/>
    <property type="match status" value="2"/>
</dbReference>
<keyword evidence="1" id="KW-0677">Repeat</keyword>